<evidence type="ECO:0000256" key="2">
    <source>
        <dbReference type="SAM" id="Phobius"/>
    </source>
</evidence>
<feature type="transmembrane region" description="Helical" evidence="2">
    <location>
        <begin position="6"/>
        <end position="26"/>
    </location>
</feature>
<dbReference type="Pfam" id="PF03816">
    <property type="entry name" value="LytR_cpsA_psr"/>
    <property type="match status" value="1"/>
</dbReference>
<sequence length="300" mass="34636">MTKRILSLFIIMIIGVAIFFYLFTLYHDIGEAYRTSVEDVSLKETDTPIDSPINHHETVTFLIVGVDYGHAGRLDEKRANVITTLTINPSKKQSIQVNVSRLLKDTQQDVTLSHVYKNGNVMEIKQSVEELLQIPIHHTVKIELSELRPLLDQLGGLKVKIESPIQIGDQTYAANQEVQMSSREVMLYMQAQTDESEWEHSKRETQVLEQISIALFDKFSNVSRITELAATLNEAESWLITDLKYETFFNFIRENYIKNLDQRSVISLRGDYQADESPWEKINEQWLDRTRSDLQELVGQ</sequence>
<keyword evidence="2" id="KW-1133">Transmembrane helix</keyword>
<organism evidence="4 5">
    <name type="scientific">Fundicoccus ignavus</name>
    <dbReference type="NCBI Taxonomy" id="2664442"/>
    <lineage>
        <taxon>Bacteria</taxon>
        <taxon>Bacillati</taxon>
        <taxon>Bacillota</taxon>
        <taxon>Bacilli</taxon>
        <taxon>Lactobacillales</taxon>
        <taxon>Aerococcaceae</taxon>
        <taxon>Fundicoccus</taxon>
    </lineage>
</organism>
<dbReference type="PANTHER" id="PTHR33392:SF6">
    <property type="entry name" value="POLYISOPRENYL-TEICHOIC ACID--PEPTIDOGLYCAN TEICHOIC ACID TRANSFERASE TAGU"/>
    <property type="match status" value="1"/>
</dbReference>
<proteinExistence type="inferred from homology"/>
<dbReference type="Gene3D" id="3.40.630.190">
    <property type="entry name" value="LCP protein"/>
    <property type="match status" value="1"/>
</dbReference>
<feature type="domain" description="Cell envelope-related transcriptional attenuator" evidence="3">
    <location>
        <begin position="78"/>
        <end position="211"/>
    </location>
</feature>
<gene>
    <name evidence="4" type="ORF">GF867_03535</name>
</gene>
<accession>A0A844CB01</accession>
<dbReference type="InterPro" id="IPR004474">
    <property type="entry name" value="LytR_CpsA_psr"/>
</dbReference>
<keyword evidence="2" id="KW-0812">Transmembrane</keyword>
<comment type="caution">
    <text evidence="4">The sequence shown here is derived from an EMBL/GenBank/DDBJ whole genome shotgun (WGS) entry which is preliminary data.</text>
</comment>
<evidence type="ECO:0000259" key="3">
    <source>
        <dbReference type="Pfam" id="PF03816"/>
    </source>
</evidence>
<dbReference type="PANTHER" id="PTHR33392">
    <property type="entry name" value="POLYISOPRENYL-TEICHOIC ACID--PEPTIDOGLYCAN TEICHOIC ACID TRANSFERASE TAGU"/>
    <property type="match status" value="1"/>
</dbReference>
<protein>
    <recommendedName>
        <fullName evidence="3">Cell envelope-related transcriptional attenuator domain-containing protein</fullName>
    </recommendedName>
</protein>
<dbReference type="AlphaFoldDB" id="A0A844CB01"/>
<dbReference type="Proteomes" id="UP000440066">
    <property type="component" value="Unassembled WGS sequence"/>
</dbReference>
<evidence type="ECO:0000256" key="1">
    <source>
        <dbReference type="ARBA" id="ARBA00006068"/>
    </source>
</evidence>
<comment type="similarity">
    <text evidence="1">Belongs to the LytR/CpsA/Psr (LCP) family.</text>
</comment>
<dbReference type="EMBL" id="WJQT01000003">
    <property type="protein sequence ID" value="MRJ46641.1"/>
    <property type="molecule type" value="Genomic_DNA"/>
</dbReference>
<reference evidence="4 5" key="1">
    <citation type="submission" date="2019-11" db="EMBL/GenBank/DDBJ databases">
        <title>Characterisation of Fundicoccus ignavus gen. nov. sp. nov., a novel genus of the family Aerococcaceae from bulk tank milk.</title>
        <authorList>
            <person name="Siebert A."/>
            <person name="Huptas C."/>
            <person name="Wenning M."/>
            <person name="Scherer S."/>
            <person name="Doll E.V."/>
        </authorList>
    </citation>
    <scope>NUCLEOTIDE SEQUENCE [LARGE SCALE GENOMIC DNA]</scope>
    <source>
        <strain evidence="4 5">DSM 109652</strain>
    </source>
</reference>
<dbReference type="InterPro" id="IPR050922">
    <property type="entry name" value="LytR/CpsA/Psr_CW_biosynth"/>
</dbReference>
<evidence type="ECO:0000313" key="4">
    <source>
        <dbReference type="EMBL" id="MRJ46641.1"/>
    </source>
</evidence>
<keyword evidence="2" id="KW-0472">Membrane</keyword>
<name>A0A844CB01_9LACT</name>
<evidence type="ECO:0000313" key="5">
    <source>
        <dbReference type="Proteomes" id="UP000440066"/>
    </source>
</evidence>